<dbReference type="PANTHER" id="PTHR15032:SF4">
    <property type="entry name" value="N-ACYL-PHOSPHATIDYLETHANOLAMINE-HYDROLYZING PHOSPHOLIPASE D"/>
    <property type="match status" value="1"/>
</dbReference>
<dbReference type="GO" id="GO:0016787">
    <property type="term" value="F:hydrolase activity"/>
    <property type="evidence" value="ECO:0007669"/>
    <property type="project" value="UniProtKB-KW"/>
</dbReference>
<keyword evidence="3" id="KW-0378">Hydrolase</keyword>
<evidence type="ECO:0000313" key="4">
    <source>
        <dbReference type="Proteomes" id="UP000570474"/>
    </source>
</evidence>
<dbReference type="Gene3D" id="3.60.15.10">
    <property type="entry name" value="Ribonuclease Z/Hydroxyacylglutathione hydrolase-like"/>
    <property type="match status" value="1"/>
</dbReference>
<gene>
    <name evidence="3" type="ORF">HGH92_29580</name>
</gene>
<protein>
    <submittedName>
        <fullName evidence="3">MBL fold metallo-hydrolase</fullName>
    </submittedName>
</protein>
<dbReference type="InterPro" id="IPR001279">
    <property type="entry name" value="Metallo-B-lactamas"/>
</dbReference>
<reference evidence="3 4" key="1">
    <citation type="submission" date="2020-04" db="EMBL/GenBank/DDBJ databases">
        <authorList>
            <person name="Yin C."/>
        </authorList>
    </citation>
    <scope>NUCLEOTIDE SEQUENCE [LARGE SCALE GENOMIC DNA]</scope>
    <source>
        <strain evidence="3 4">Ae27</strain>
    </source>
</reference>
<sequence>MKDNLVYLKPNVVIEPLFDKWYAWAHLISPATAAMNLQKRHLKIMESYIDAPELHEEAARNPAMLGGPFMDYSENRVAEISGLRDFILSERKDLLDFAGAVQHLFAILKDHPCGYSLESLYKKVPDILKGYVELTVDLNNNPSFRFYEQVLYKSKYYKEECQSIALYLIDKDERPFVLSTPRIEGEGVLHLPLAFKDKRIDQLFKMQRIPERYEAIREQFELTPEEDILFRSLFTEEPTVPYRKYTGSGVRTRYFGHACILTETREVSILTDPVISYGYDADVKRFTYTDLPDQIDIVFITHNHQDHILFETMLQLRHKARYIVVPRNGSRQLQDPSLSLMFREIGFENVIELDEFETITINNCRITGVPFIGEHCDLDIRTKLCYHVETGANTFLFAADCCNVEPKLFEHAYAFLGDIDIIFLGMECDGAPLSWLYGPLLPEPLSRDRDFSRRLTGSNYERAIDLVNRFHPKEVYIYAMGMEPWLKYIMSLNHTAESYPIIESNRLIQECLSRNINSERLFGEKEIVYK</sequence>
<feature type="domain" description="Diiron non-heme beta-hydroxylase N-terminal" evidence="2">
    <location>
        <begin position="7"/>
        <end position="238"/>
    </location>
</feature>
<proteinExistence type="predicted"/>
<dbReference type="AlphaFoldDB" id="A0A847RZG0"/>
<dbReference type="Proteomes" id="UP000570474">
    <property type="component" value="Unassembled WGS sequence"/>
</dbReference>
<dbReference type="SUPFAM" id="SSF56281">
    <property type="entry name" value="Metallo-hydrolase/oxidoreductase"/>
    <property type="match status" value="1"/>
</dbReference>
<accession>A0A847RZG0</accession>
<dbReference type="RefSeq" id="WP_168874459.1">
    <property type="nucleotide sequence ID" value="NZ_JABAIA010000004.1"/>
</dbReference>
<evidence type="ECO:0000259" key="2">
    <source>
        <dbReference type="Pfam" id="PF18456"/>
    </source>
</evidence>
<comment type="caution">
    <text evidence="3">The sequence shown here is derived from an EMBL/GenBank/DDBJ whole genome shotgun (WGS) entry which is preliminary data.</text>
</comment>
<evidence type="ECO:0000313" key="3">
    <source>
        <dbReference type="EMBL" id="NLR68492.1"/>
    </source>
</evidence>
<feature type="domain" description="Metallo-beta-lactamase" evidence="1">
    <location>
        <begin position="269"/>
        <end position="424"/>
    </location>
</feature>
<name>A0A847RZG0_9BACT</name>
<dbReference type="InterPro" id="IPR041141">
    <property type="entry name" value="CmlA_N"/>
</dbReference>
<dbReference type="InterPro" id="IPR036866">
    <property type="entry name" value="RibonucZ/Hydroxyglut_hydro"/>
</dbReference>
<dbReference type="EMBL" id="JABAIA010000004">
    <property type="protein sequence ID" value="NLR68492.1"/>
    <property type="molecule type" value="Genomic_DNA"/>
</dbReference>
<dbReference type="GO" id="GO:0005737">
    <property type="term" value="C:cytoplasm"/>
    <property type="evidence" value="ECO:0007669"/>
    <property type="project" value="TreeGrafter"/>
</dbReference>
<keyword evidence="4" id="KW-1185">Reference proteome</keyword>
<dbReference type="Pfam" id="PF12706">
    <property type="entry name" value="Lactamase_B_2"/>
    <property type="match status" value="1"/>
</dbReference>
<dbReference type="Pfam" id="PF18456">
    <property type="entry name" value="CmlA_N"/>
    <property type="match status" value="1"/>
</dbReference>
<dbReference type="PANTHER" id="PTHR15032">
    <property type="entry name" value="N-ACYL-PHOSPHATIDYLETHANOLAMINE-HYDROLYZING PHOSPHOLIPASE D"/>
    <property type="match status" value="1"/>
</dbReference>
<evidence type="ECO:0000259" key="1">
    <source>
        <dbReference type="Pfam" id="PF12706"/>
    </source>
</evidence>
<organism evidence="3 4">
    <name type="scientific">Chitinophaga varians</name>
    <dbReference type="NCBI Taxonomy" id="2202339"/>
    <lineage>
        <taxon>Bacteria</taxon>
        <taxon>Pseudomonadati</taxon>
        <taxon>Bacteroidota</taxon>
        <taxon>Chitinophagia</taxon>
        <taxon>Chitinophagales</taxon>
        <taxon>Chitinophagaceae</taxon>
        <taxon>Chitinophaga</taxon>
    </lineage>
</organism>